<evidence type="ECO:0000313" key="2">
    <source>
        <dbReference type="EMBL" id="KAL2917940.1"/>
    </source>
</evidence>
<reference evidence="2 3" key="1">
    <citation type="submission" date="2023-09" db="EMBL/GenBank/DDBJ databases">
        <title>Pangenome analysis of Batrachochytrium dendrobatidis and related Chytrids.</title>
        <authorList>
            <person name="Yacoub M.N."/>
            <person name="Stajich J.E."/>
            <person name="James T.Y."/>
        </authorList>
    </citation>
    <scope>NUCLEOTIDE SEQUENCE [LARGE SCALE GENOMIC DNA]</scope>
    <source>
        <strain evidence="2 3">JEL0888</strain>
    </source>
</reference>
<accession>A0ABR4NEL5</accession>
<gene>
    <name evidence="2" type="ORF">HK105_202354</name>
</gene>
<comment type="caution">
    <text evidence="2">The sequence shown here is derived from an EMBL/GenBank/DDBJ whole genome shotgun (WGS) entry which is preliminary data.</text>
</comment>
<evidence type="ECO:0000313" key="3">
    <source>
        <dbReference type="Proteomes" id="UP001527925"/>
    </source>
</evidence>
<dbReference type="Proteomes" id="UP001527925">
    <property type="component" value="Unassembled WGS sequence"/>
</dbReference>
<evidence type="ECO:0000256" key="1">
    <source>
        <dbReference type="SAM" id="MobiDB-lite"/>
    </source>
</evidence>
<dbReference type="EMBL" id="JADGIZ020000008">
    <property type="protein sequence ID" value="KAL2917940.1"/>
    <property type="molecule type" value="Genomic_DNA"/>
</dbReference>
<organism evidence="2 3">
    <name type="scientific">Polyrhizophydium stewartii</name>
    <dbReference type="NCBI Taxonomy" id="2732419"/>
    <lineage>
        <taxon>Eukaryota</taxon>
        <taxon>Fungi</taxon>
        <taxon>Fungi incertae sedis</taxon>
        <taxon>Chytridiomycota</taxon>
        <taxon>Chytridiomycota incertae sedis</taxon>
        <taxon>Chytridiomycetes</taxon>
        <taxon>Rhizophydiales</taxon>
        <taxon>Rhizophydiales incertae sedis</taxon>
        <taxon>Polyrhizophydium</taxon>
    </lineage>
</organism>
<sequence>MFNITVISNANSNAHSIDGDAAVSSTHVAHAFSETLELGCYDCDINLRKYSRFIAVESRSAANESGSGITTKSDQASEQLHM</sequence>
<protein>
    <submittedName>
        <fullName evidence="2">Uncharacterized protein</fullName>
    </submittedName>
</protein>
<proteinExistence type="predicted"/>
<feature type="region of interest" description="Disordered" evidence="1">
    <location>
        <begin position="59"/>
        <end position="82"/>
    </location>
</feature>
<feature type="compositionally biased region" description="Polar residues" evidence="1">
    <location>
        <begin position="60"/>
        <end position="82"/>
    </location>
</feature>
<name>A0ABR4NEL5_9FUNG</name>
<keyword evidence="3" id="KW-1185">Reference proteome</keyword>